<dbReference type="HOGENOM" id="CLU_058687_1_0_1"/>
<dbReference type="OrthoDB" id="5796004at2759"/>
<evidence type="ECO:0000313" key="4">
    <source>
        <dbReference type="Proteomes" id="UP000008068"/>
    </source>
</evidence>
<dbReference type="eggNOG" id="KOG4297">
    <property type="taxonomic scope" value="Eukaryota"/>
</dbReference>
<dbReference type="EMBL" id="GL379926">
    <property type="protein sequence ID" value="EGT35833.1"/>
    <property type="molecule type" value="Genomic_DNA"/>
</dbReference>
<accession>G0NQL7</accession>
<reference evidence="4" key="1">
    <citation type="submission" date="2011-07" db="EMBL/GenBank/DDBJ databases">
        <authorList>
            <consortium name="Caenorhabditis brenneri Sequencing and Analysis Consortium"/>
            <person name="Wilson R.K."/>
        </authorList>
    </citation>
    <scope>NUCLEOTIDE SEQUENCE [LARGE SCALE GENOMIC DNA]</scope>
    <source>
        <strain evidence="4">PB2801</strain>
    </source>
</reference>
<dbReference type="PROSITE" id="PS50041">
    <property type="entry name" value="C_TYPE_LECTIN_2"/>
    <property type="match status" value="1"/>
</dbReference>
<dbReference type="SMART" id="SM00034">
    <property type="entry name" value="CLECT"/>
    <property type="match status" value="1"/>
</dbReference>
<feature type="chain" id="PRO_5003405695" description="C-type lectin domain-containing protein" evidence="1">
    <location>
        <begin position="29"/>
        <end position="207"/>
    </location>
</feature>
<keyword evidence="4" id="KW-1185">Reference proteome</keyword>
<organism evidence="4">
    <name type="scientific">Caenorhabditis brenneri</name>
    <name type="common">Nematode worm</name>
    <dbReference type="NCBI Taxonomy" id="135651"/>
    <lineage>
        <taxon>Eukaryota</taxon>
        <taxon>Metazoa</taxon>
        <taxon>Ecdysozoa</taxon>
        <taxon>Nematoda</taxon>
        <taxon>Chromadorea</taxon>
        <taxon>Rhabditida</taxon>
        <taxon>Rhabditina</taxon>
        <taxon>Rhabditomorpha</taxon>
        <taxon>Rhabditoidea</taxon>
        <taxon>Rhabditidae</taxon>
        <taxon>Peloderinae</taxon>
        <taxon>Caenorhabditis</taxon>
    </lineage>
</organism>
<keyword evidence="1" id="KW-0732">Signal</keyword>
<feature type="signal peptide" evidence="1">
    <location>
        <begin position="1"/>
        <end position="28"/>
    </location>
</feature>
<dbReference type="InterPro" id="IPR016187">
    <property type="entry name" value="CTDL_fold"/>
</dbReference>
<dbReference type="PANTHER" id="PTHR23124">
    <property type="entry name" value="C-TYPE LECTIN DOMAIN-CONTAINING PROTEIN-RELATED-RELATED"/>
    <property type="match status" value="1"/>
</dbReference>
<dbReference type="InterPro" id="IPR001304">
    <property type="entry name" value="C-type_lectin-like"/>
</dbReference>
<dbReference type="Gene3D" id="3.10.100.10">
    <property type="entry name" value="Mannose-Binding Protein A, subunit A"/>
    <property type="match status" value="1"/>
</dbReference>
<name>G0NQL7_CAEBE</name>
<dbReference type="PANTHER" id="PTHR23124:SF134">
    <property type="entry name" value="C-TYPE LECTIN DOMAIN-CONTAINING PROTEIN"/>
    <property type="match status" value="1"/>
</dbReference>
<dbReference type="InterPro" id="IPR016186">
    <property type="entry name" value="C-type_lectin-like/link_sf"/>
</dbReference>
<dbReference type="CDD" id="cd00037">
    <property type="entry name" value="CLECT"/>
    <property type="match status" value="1"/>
</dbReference>
<gene>
    <name evidence="3" type="ORF">CAEBREN_09671</name>
</gene>
<dbReference type="STRING" id="135651.G0NQL7"/>
<sequence>MTKALIYVCCFLATVSTMIIVKPPQVQCDDNSGEVENKKCGTNWTHFQRPSGGWCMQVFYENYLNQTEAEARCQQQQATLSGFQNPQEVEFATATGRSHLNPSSGSLWFGAKRTQECMKSGLTETCTALNSYAWTDNSATGTSGFIWSEGQPANYAREQDCAILTIGPNERVANFDVGAFDDVGCEIRYNGTNRAIKGYVCGKKPKN</sequence>
<feature type="domain" description="C-type lectin" evidence="2">
    <location>
        <begin position="51"/>
        <end position="186"/>
    </location>
</feature>
<dbReference type="SUPFAM" id="SSF56436">
    <property type="entry name" value="C-type lectin-like"/>
    <property type="match status" value="1"/>
</dbReference>
<evidence type="ECO:0000256" key="1">
    <source>
        <dbReference type="SAM" id="SignalP"/>
    </source>
</evidence>
<dbReference type="AlphaFoldDB" id="G0NQL7"/>
<evidence type="ECO:0000313" key="3">
    <source>
        <dbReference type="EMBL" id="EGT35833.1"/>
    </source>
</evidence>
<protein>
    <recommendedName>
        <fullName evidence="2">C-type lectin domain-containing protein</fullName>
    </recommendedName>
</protein>
<evidence type="ECO:0000259" key="2">
    <source>
        <dbReference type="PROSITE" id="PS50041"/>
    </source>
</evidence>
<proteinExistence type="predicted"/>
<dbReference type="Proteomes" id="UP000008068">
    <property type="component" value="Unassembled WGS sequence"/>
</dbReference>
<dbReference type="InParanoid" id="G0NQL7"/>